<proteinExistence type="predicted"/>
<gene>
    <name evidence="1" type="ORF">FPAR1323_LOCUS1620</name>
</gene>
<organism evidence="1">
    <name type="scientific">Florenciella parvula</name>
    <dbReference type="NCBI Taxonomy" id="236787"/>
    <lineage>
        <taxon>Eukaryota</taxon>
        <taxon>Sar</taxon>
        <taxon>Stramenopiles</taxon>
        <taxon>Ochrophyta</taxon>
        <taxon>Dictyochophyceae</taxon>
        <taxon>Florenciellales</taxon>
        <taxon>Florenciella</taxon>
    </lineage>
</organism>
<sequence length="129" mass="13308">MVIAAWWLTPPARPTDGCTGGPGGSSWFDGAEAVPSPRSCCIAGAWAQTSQGRCHGAVAPKADGEFPLTECQCGEPSSAFEATACSVLLMPCGSDDPRDKAGGESKAALKECKERAGRIVRRYSLSSAS</sequence>
<evidence type="ECO:0000313" key="1">
    <source>
        <dbReference type="EMBL" id="CAD9385320.1"/>
    </source>
</evidence>
<accession>A0A7S2B3L2</accession>
<dbReference type="EMBL" id="HBGT01002943">
    <property type="protein sequence ID" value="CAD9385320.1"/>
    <property type="molecule type" value="Transcribed_RNA"/>
</dbReference>
<dbReference type="AlphaFoldDB" id="A0A7S2B3L2"/>
<reference evidence="1" key="1">
    <citation type="submission" date="2021-01" db="EMBL/GenBank/DDBJ databases">
        <authorList>
            <person name="Corre E."/>
            <person name="Pelletier E."/>
            <person name="Niang G."/>
            <person name="Scheremetjew M."/>
            <person name="Finn R."/>
            <person name="Kale V."/>
            <person name="Holt S."/>
            <person name="Cochrane G."/>
            <person name="Meng A."/>
            <person name="Brown T."/>
            <person name="Cohen L."/>
        </authorList>
    </citation>
    <scope>NUCLEOTIDE SEQUENCE</scope>
    <source>
        <strain evidence="1">RCC1693</strain>
    </source>
</reference>
<protein>
    <submittedName>
        <fullName evidence="1">Uncharacterized protein</fullName>
    </submittedName>
</protein>
<name>A0A7S2B3L2_9STRA</name>